<dbReference type="AlphaFoldDB" id="A0A0F7X5H0"/>
<dbReference type="EMBL" id="LN847227">
    <property type="protein sequence ID" value="CRI45958.1"/>
    <property type="molecule type" value="Genomic_DNA"/>
</dbReference>
<dbReference type="EMBL" id="LN847244">
    <property type="protein sequence ID" value="CRI49381.1"/>
    <property type="molecule type" value="Genomic_DNA"/>
</dbReference>
<protein>
    <submittedName>
        <fullName evidence="5">Uncharacterized protein</fullName>
    </submittedName>
</protein>
<evidence type="ECO:0000313" key="9">
    <source>
        <dbReference type="EMBL" id="CRI50510.1"/>
    </source>
</evidence>
<feature type="compositionally biased region" description="Basic and acidic residues" evidence="1">
    <location>
        <begin position="433"/>
        <end position="453"/>
    </location>
</feature>
<accession>A0A0F7X5H0</accession>
<dbReference type="EMBL" id="LN846998">
    <property type="protein sequence ID" value="CRI38096.1"/>
    <property type="molecule type" value="Genomic_DNA"/>
</dbReference>
<feature type="compositionally biased region" description="Low complexity" evidence="1">
    <location>
        <begin position="49"/>
        <end position="60"/>
    </location>
</feature>
<evidence type="ECO:0000313" key="11">
    <source>
        <dbReference type="Proteomes" id="UP000000801"/>
    </source>
</evidence>
<dbReference type="Proteomes" id="UP000000801">
    <property type="component" value="Chromosome"/>
</dbReference>
<feature type="region of interest" description="Disordered" evidence="1">
    <location>
        <begin position="118"/>
        <end position="172"/>
    </location>
</feature>
<proteinExistence type="predicted"/>
<dbReference type="EMBL" id="LN847180">
    <property type="protein sequence ID" value="CRI43717.1"/>
    <property type="molecule type" value="Genomic_DNA"/>
</dbReference>
<organism evidence="5">
    <name type="scientific">Chlamydia pneumoniae</name>
    <name type="common">Chlamydophila pneumoniae</name>
    <dbReference type="NCBI Taxonomy" id="83558"/>
    <lineage>
        <taxon>Bacteria</taxon>
        <taxon>Pseudomonadati</taxon>
        <taxon>Chlamydiota</taxon>
        <taxon>Chlamydiia</taxon>
        <taxon>Chlamydiales</taxon>
        <taxon>Chlamydiaceae</taxon>
        <taxon>Chlamydia/Chlamydophila group</taxon>
        <taxon>Chlamydia</taxon>
    </lineage>
</organism>
<dbReference type="EMBL" id="LN847254">
    <property type="protein sequence ID" value="CRI53004.1"/>
    <property type="molecule type" value="Genomic_DNA"/>
</dbReference>
<name>A0A0F7X5H0_CHLPN</name>
<evidence type="ECO:0000313" key="3">
    <source>
        <dbReference type="EMBL" id="CRI38096.1"/>
    </source>
</evidence>
<dbReference type="KEGG" id="cpn:CPn_0472"/>
<evidence type="ECO:0000313" key="10">
    <source>
        <dbReference type="EMBL" id="CRI53004.1"/>
    </source>
</evidence>
<dbReference type="EMBL" id="LN847232">
    <property type="protein sequence ID" value="CRI47088.1"/>
    <property type="molecule type" value="Genomic_DNA"/>
</dbReference>
<evidence type="ECO:0000256" key="1">
    <source>
        <dbReference type="SAM" id="MobiDB-lite"/>
    </source>
</evidence>
<evidence type="ECO:0000313" key="8">
    <source>
        <dbReference type="EMBL" id="CRI49381.1"/>
    </source>
</evidence>
<dbReference type="RefSeq" id="WP_010883110.1">
    <property type="nucleotide sequence ID" value="NZ_LN846980.1"/>
</dbReference>
<feature type="compositionally biased region" description="Gly residues" evidence="1">
    <location>
        <begin position="1"/>
        <end position="10"/>
    </location>
</feature>
<reference evidence="2 11" key="1">
    <citation type="journal article" date="1999" name="Nat. Genet.">
        <title>Comparative genomes of Chlamydia pneumoniae and C. trachomatis.</title>
        <authorList>
            <person name="Kalman S."/>
            <person name="Mitchell W."/>
            <person name="Marathe R."/>
            <person name="Lammel C."/>
            <person name="Fan J."/>
            <person name="Hyman R.W."/>
            <person name="Olinger L."/>
            <person name="Grimwood J."/>
            <person name="Davis R.W."/>
            <person name="Stephens R.S."/>
        </authorList>
    </citation>
    <scope>NUCLEOTIDE SEQUENCE [LARGE SCALE GENOMIC DNA]</scope>
    <source>
        <strain evidence="2 11">CWL029</strain>
    </source>
</reference>
<evidence type="ECO:0000313" key="4">
    <source>
        <dbReference type="EMBL" id="CRI40361.1"/>
    </source>
</evidence>
<evidence type="ECO:0000313" key="7">
    <source>
        <dbReference type="EMBL" id="CRI47088.1"/>
    </source>
</evidence>
<dbReference type="EMBL" id="LN847240">
    <property type="protein sequence ID" value="CRI50510.1"/>
    <property type="molecule type" value="Genomic_DNA"/>
</dbReference>
<sequence length="775" mass="83627">MASGIGGSSGLGKIPPKDNGDRSRSPSPKGELGSHEISLPPQEHGEEGASGSSHIHSSSSFLPEDQESQSSSSAASSPGFFSRVRSGVDRALKSFGNFFSAESTSQARETRQAFVRLSKTITADERRDVDSSSAAATEARVAEDASVSGENPSQGVPETSSGPEPQRLFSLPSVKKQSGLGRLVQTVRDRIVLPSGAPPTDSEPLSLYELNLRLSSLRQELSDIQSNDQLTPEEKAEATVTIQQLIQITEFQCGYMEATQSSVSLAEARFKGVETSDEINSLCSELTDPELQELMSDGDSLQNLLDETADDLEAALSHTRLSFSLDDNPTPIDNNPTLISQEEPIYEEIGGAADPQRTRENWSTRLWNQIREALVSLLGMILSILGSILHRLRIARHAAAEAVGRCCTCRGEECTSSEEDSMSVGSPSEIDETERTGSPHDVPRRNGSPREDSPLMNALVGWAHKHGAKTKESSESSTPEISISAPIVRGWSQDSSVSFIVMEDDHIFYDVPRRKDGIYDVPSSPRWSPARELEEDVFGDYEVPITSAEPSKDKNIYMTPRLATPAIYDLPSRPGSSGSSRSPSSDRVRSSSPNRRGVPLPPVPSPAMSEEGSIYEDMSGASGAGESDYEDMSRSPSPRGDLDEPIYANTPEDNPFTQRNIDRILQERSGGASASPVEPIYDEIPWIHGRPPATLPRPENTLTNVSLRVSPGFGPEVRAALLSESVSAVMVEAESIVPPTEPGDGESEYLEPLGGLVATTKILLQKGWPRGESNA</sequence>
<reference evidence="5" key="2">
    <citation type="submission" date="2015-05" db="EMBL/GenBank/DDBJ databases">
        <authorList>
            <person name="Rattei Thomas"/>
        </authorList>
    </citation>
    <scope>NUCLEOTIDE SEQUENCE</scope>
    <source>
        <strain evidence="3">CV15</strain>
        <strain evidence="4">CWL029c</strain>
        <strain evidence="5">H12</strain>
        <strain evidence="6">MUL2216</strain>
        <strain evidence="7">Panola</strain>
        <strain evidence="9">PB1</strain>
        <strain evidence="8">U1271</strain>
        <strain evidence="10">Wien2</strain>
    </source>
</reference>
<feature type="compositionally biased region" description="Low complexity" evidence="1">
    <location>
        <begin position="571"/>
        <end position="583"/>
    </location>
</feature>
<dbReference type="EMBL" id="AE001363">
    <property type="protein sequence ID" value="AAD18612.1"/>
    <property type="molecule type" value="Genomic_DNA"/>
</dbReference>
<feature type="region of interest" description="Disordered" evidence="1">
    <location>
        <begin position="1"/>
        <end position="81"/>
    </location>
</feature>
<evidence type="ECO:0000313" key="6">
    <source>
        <dbReference type="EMBL" id="CRI45958.1"/>
    </source>
</evidence>
<gene>
    <name evidence="2" type="ordered locus">CPn_0472</name>
    <name evidence="3" type="ORF">BN1224_CV15_B_04190</name>
    <name evidence="5" type="ORF">BN1224_H12_DZ_00130</name>
    <name evidence="6" type="ORF">BN1224_MUL2216_F_00130</name>
    <name evidence="7" type="ORF">BN1224_Panola_F_01510</name>
    <name evidence="9" type="ORF">BN1224_PB1_B_04790</name>
    <name evidence="8" type="ORF">BN1224_U1271_C_03210</name>
    <name evidence="10" type="ORF">BN1224_Wien2_G_01160</name>
    <name evidence="4" type="ORF">CWL029c_C_03210</name>
</gene>
<feature type="compositionally biased region" description="Polar residues" evidence="1">
    <location>
        <begin position="148"/>
        <end position="163"/>
    </location>
</feature>
<dbReference type="EMBL" id="LN847003">
    <property type="protein sequence ID" value="CRI40361.1"/>
    <property type="molecule type" value="Genomic_DNA"/>
</dbReference>
<dbReference type="HOGENOM" id="CLU_360827_0_0_0"/>
<feature type="compositionally biased region" description="Low complexity" evidence="1">
    <location>
        <begin position="68"/>
        <end position="77"/>
    </location>
</feature>
<dbReference type="PATRIC" id="fig|115713.3.peg.529"/>
<feature type="region of interest" description="Disordered" evidence="1">
    <location>
        <begin position="566"/>
        <end position="677"/>
    </location>
</feature>
<evidence type="ECO:0000313" key="2">
    <source>
        <dbReference type="EMBL" id="AAD18612.1"/>
    </source>
</evidence>
<feature type="region of interest" description="Disordered" evidence="1">
    <location>
        <begin position="414"/>
        <end position="455"/>
    </location>
</feature>
<evidence type="ECO:0000313" key="5">
    <source>
        <dbReference type="EMBL" id="CRI43717.1"/>
    </source>
</evidence>
<feature type="compositionally biased region" description="Basic and acidic residues" evidence="1">
    <location>
        <begin position="15"/>
        <end position="24"/>
    </location>
</feature>